<dbReference type="Proteomes" id="UP000693970">
    <property type="component" value="Unassembled WGS sequence"/>
</dbReference>
<accession>A0A9K3KQM2</accession>
<feature type="region of interest" description="Disordered" evidence="1">
    <location>
        <begin position="22"/>
        <end position="60"/>
    </location>
</feature>
<feature type="region of interest" description="Disordered" evidence="1">
    <location>
        <begin position="156"/>
        <end position="206"/>
    </location>
</feature>
<evidence type="ECO:0000256" key="1">
    <source>
        <dbReference type="SAM" id="MobiDB-lite"/>
    </source>
</evidence>
<gene>
    <name evidence="2" type="ORF">IV203_016033</name>
</gene>
<reference evidence="2" key="2">
    <citation type="submission" date="2021-04" db="EMBL/GenBank/DDBJ databases">
        <authorList>
            <person name="Podell S."/>
        </authorList>
    </citation>
    <scope>NUCLEOTIDE SEQUENCE</scope>
    <source>
        <strain evidence="2">Hildebrandi</strain>
    </source>
</reference>
<comment type="caution">
    <text evidence="2">The sequence shown here is derived from an EMBL/GenBank/DDBJ whole genome shotgun (WGS) entry which is preliminary data.</text>
</comment>
<feature type="compositionally biased region" description="Basic residues" evidence="1">
    <location>
        <begin position="31"/>
        <end position="45"/>
    </location>
</feature>
<dbReference type="AlphaFoldDB" id="A0A9K3KQM2"/>
<evidence type="ECO:0000313" key="2">
    <source>
        <dbReference type="EMBL" id="KAG7347328.1"/>
    </source>
</evidence>
<proteinExistence type="predicted"/>
<sequence length="459" mass="50818">MRFLGKNQDNNKGLVVVVNNNDNETTAADKSKRKFSLFGSKKKQQHPVDQPSPSQDRDDASKMVFQHKVVTVDGDDIPDANNVTVDSVESILVVPSEDALGDEMKNHEPTKVMEIRRSDGSTNESLEVSVIGRMEEQQQGVEEQEQDVHQWVYDEKKEETEPEQTTANISNQSMPNSFVEEDDDDDDGITEKPPPLTTLQTGSRTDEARKRVEQAAGAFVQALTCTAQDVRNCATLPASLGGLALPSTTSKPIINEEAAGHGKAGQTTSLEEFFHPQETRKFLNNLLNVGFTLVYHTSLDDEDDWIGRTVNLNFRPGICSARTVVGPAIEWKTMGGGKAREMERQSIGLLEIDTVMVSNIRNELDPASNQQYEDELDCFFSITSQWGEVFLFEALSAEESHRIVTGIKSIAFCLSSHIIAGDSKAVADYFDNSNEPTDIQLRTNAAMMKISHAFLDDVL</sequence>
<protein>
    <submittedName>
        <fullName evidence="2">Uncharacterized protein</fullName>
    </submittedName>
</protein>
<evidence type="ECO:0000313" key="3">
    <source>
        <dbReference type="Proteomes" id="UP000693970"/>
    </source>
</evidence>
<feature type="compositionally biased region" description="Acidic residues" evidence="1">
    <location>
        <begin position="179"/>
        <end position="188"/>
    </location>
</feature>
<organism evidence="2 3">
    <name type="scientific">Nitzschia inconspicua</name>
    <dbReference type="NCBI Taxonomy" id="303405"/>
    <lineage>
        <taxon>Eukaryota</taxon>
        <taxon>Sar</taxon>
        <taxon>Stramenopiles</taxon>
        <taxon>Ochrophyta</taxon>
        <taxon>Bacillariophyta</taxon>
        <taxon>Bacillariophyceae</taxon>
        <taxon>Bacillariophycidae</taxon>
        <taxon>Bacillariales</taxon>
        <taxon>Bacillariaceae</taxon>
        <taxon>Nitzschia</taxon>
    </lineage>
</organism>
<dbReference type="OrthoDB" id="49191at2759"/>
<feature type="compositionally biased region" description="Polar residues" evidence="1">
    <location>
        <begin position="167"/>
        <end position="176"/>
    </location>
</feature>
<name>A0A9K3KQM2_9STRA</name>
<keyword evidence="3" id="KW-1185">Reference proteome</keyword>
<dbReference type="EMBL" id="JAGRRH010000020">
    <property type="protein sequence ID" value="KAG7347328.1"/>
    <property type="molecule type" value="Genomic_DNA"/>
</dbReference>
<reference evidence="2" key="1">
    <citation type="journal article" date="2021" name="Sci. Rep.">
        <title>Diploid genomic architecture of Nitzschia inconspicua, an elite biomass production diatom.</title>
        <authorList>
            <person name="Oliver A."/>
            <person name="Podell S."/>
            <person name="Pinowska A."/>
            <person name="Traller J.C."/>
            <person name="Smith S.R."/>
            <person name="McClure R."/>
            <person name="Beliaev A."/>
            <person name="Bohutskyi P."/>
            <person name="Hill E.A."/>
            <person name="Rabines A."/>
            <person name="Zheng H."/>
            <person name="Allen L.Z."/>
            <person name="Kuo A."/>
            <person name="Grigoriev I.V."/>
            <person name="Allen A.E."/>
            <person name="Hazlebeck D."/>
            <person name="Allen E.E."/>
        </authorList>
    </citation>
    <scope>NUCLEOTIDE SEQUENCE</scope>
    <source>
        <strain evidence="2">Hildebrandi</strain>
    </source>
</reference>